<comment type="similarity">
    <text evidence="3">Belongs to the isocitrate and isopropylmalate dehydrogenases family.</text>
</comment>
<evidence type="ECO:0000256" key="1">
    <source>
        <dbReference type="ARBA" id="ARBA00001936"/>
    </source>
</evidence>
<evidence type="ECO:0000256" key="7">
    <source>
        <dbReference type="ARBA" id="ARBA00023002"/>
    </source>
</evidence>
<dbReference type="GO" id="GO:0006099">
    <property type="term" value="P:tricarboxylic acid cycle"/>
    <property type="evidence" value="ECO:0007669"/>
    <property type="project" value="UniProtKB-KW"/>
</dbReference>
<dbReference type="GO" id="GO:0006102">
    <property type="term" value="P:isocitrate metabolic process"/>
    <property type="evidence" value="ECO:0007669"/>
    <property type="project" value="InterPro"/>
</dbReference>
<evidence type="ECO:0000256" key="2">
    <source>
        <dbReference type="ARBA" id="ARBA00001946"/>
    </source>
</evidence>
<dbReference type="Gramene" id="Ma05_t00040.1">
    <property type="protein sequence ID" value="Ma05_p00040.1"/>
    <property type="gene ID" value="Ma05_g00040"/>
</dbReference>
<keyword evidence="10" id="KW-1185">Reference proteome</keyword>
<keyword evidence="6" id="KW-0460">Magnesium</keyword>
<dbReference type="InterPro" id="IPR004790">
    <property type="entry name" value="Isocitrate_DH_NADP"/>
</dbReference>
<keyword evidence="7" id="KW-0560">Oxidoreductase</keyword>
<comment type="cofactor">
    <cofactor evidence="1">
        <name>Mn(2+)</name>
        <dbReference type="ChEBI" id="CHEBI:29035"/>
    </cofactor>
</comment>
<keyword evidence="4" id="KW-0816">Tricarboxylic acid cycle</keyword>
<dbReference type="Proteomes" id="UP000012960">
    <property type="component" value="Unplaced"/>
</dbReference>
<dbReference type="PANTHER" id="PTHR11822">
    <property type="entry name" value="NADP-SPECIFIC ISOCITRATE DEHYDROGENASE"/>
    <property type="match status" value="1"/>
</dbReference>
<comment type="cofactor">
    <cofactor evidence="2">
        <name>Mg(2+)</name>
        <dbReference type="ChEBI" id="CHEBI:18420"/>
    </cofactor>
</comment>
<evidence type="ECO:0000256" key="3">
    <source>
        <dbReference type="ARBA" id="ARBA00007769"/>
    </source>
</evidence>
<proteinExistence type="inferred from homology"/>
<dbReference type="EnsemblPlants" id="Ma05_t00040.1">
    <property type="protein sequence ID" value="Ma05_p00040.1"/>
    <property type="gene ID" value="Ma05_g00040"/>
</dbReference>
<dbReference type="GO" id="GO:0046872">
    <property type="term" value="F:metal ion binding"/>
    <property type="evidence" value="ECO:0007669"/>
    <property type="project" value="UniProtKB-KW"/>
</dbReference>
<evidence type="ECO:0000256" key="8">
    <source>
        <dbReference type="ARBA" id="ARBA00023211"/>
    </source>
</evidence>
<evidence type="ECO:0000313" key="10">
    <source>
        <dbReference type="Proteomes" id="UP000012960"/>
    </source>
</evidence>
<dbReference type="PANTHER" id="PTHR11822:SF5">
    <property type="entry name" value="ISOCITRATE DEHYDROGENASE [NADP], CHLOROPLASTIC_MITOCHONDRIAL"/>
    <property type="match status" value="1"/>
</dbReference>
<sequence>MTSVLLSSDGKTLEAETAHGTVTRHFRLHQRGQETSMNSIASERILHSLSMVQVICVLINEKSCKDVALTSSLKN</sequence>
<dbReference type="InParanoid" id="A0A804IZ71"/>
<keyword evidence="5" id="KW-0479">Metal-binding</keyword>
<dbReference type="SUPFAM" id="SSF53659">
    <property type="entry name" value="Isocitrate/Isopropylmalate dehydrogenase-like"/>
    <property type="match status" value="1"/>
</dbReference>
<dbReference type="Gene3D" id="3.40.718.10">
    <property type="entry name" value="Isopropylmalate Dehydrogenase"/>
    <property type="match status" value="1"/>
</dbReference>
<accession>A0A804IZ71</accession>
<evidence type="ECO:0000256" key="6">
    <source>
        <dbReference type="ARBA" id="ARBA00022842"/>
    </source>
</evidence>
<evidence type="ECO:0000313" key="9">
    <source>
        <dbReference type="EnsemblPlants" id="Ma05_p00040.1"/>
    </source>
</evidence>
<evidence type="ECO:0000256" key="5">
    <source>
        <dbReference type="ARBA" id="ARBA00022723"/>
    </source>
</evidence>
<dbReference type="GO" id="GO:0004450">
    <property type="term" value="F:isocitrate dehydrogenase (NADP+) activity"/>
    <property type="evidence" value="ECO:0007669"/>
    <property type="project" value="InterPro"/>
</dbReference>
<organism evidence="9 10">
    <name type="scientific">Musa acuminata subsp. malaccensis</name>
    <name type="common">Wild banana</name>
    <name type="synonym">Musa malaccensis</name>
    <dbReference type="NCBI Taxonomy" id="214687"/>
    <lineage>
        <taxon>Eukaryota</taxon>
        <taxon>Viridiplantae</taxon>
        <taxon>Streptophyta</taxon>
        <taxon>Embryophyta</taxon>
        <taxon>Tracheophyta</taxon>
        <taxon>Spermatophyta</taxon>
        <taxon>Magnoliopsida</taxon>
        <taxon>Liliopsida</taxon>
        <taxon>Zingiberales</taxon>
        <taxon>Musaceae</taxon>
        <taxon>Musa</taxon>
    </lineage>
</organism>
<evidence type="ECO:0000256" key="4">
    <source>
        <dbReference type="ARBA" id="ARBA00022532"/>
    </source>
</evidence>
<dbReference type="AlphaFoldDB" id="A0A804IZ71"/>
<keyword evidence="8" id="KW-0464">Manganese</keyword>
<name>A0A804IZ71_MUSAM</name>
<protein>
    <submittedName>
        <fullName evidence="9">Uncharacterized protein</fullName>
    </submittedName>
</protein>
<reference evidence="9" key="1">
    <citation type="submission" date="2021-05" db="UniProtKB">
        <authorList>
            <consortium name="EnsemblPlants"/>
        </authorList>
    </citation>
    <scope>IDENTIFICATION</scope>
    <source>
        <strain evidence="9">subsp. malaccensis</strain>
    </source>
</reference>